<dbReference type="Proteomes" id="UP001160390">
    <property type="component" value="Unassembled WGS sequence"/>
</dbReference>
<dbReference type="AlphaFoldDB" id="A0AA35MI12"/>
<dbReference type="InterPro" id="IPR053714">
    <property type="entry name" value="Iso_Racemase_Enz_sf"/>
</dbReference>
<name>A0AA35MI12_9HYPO</name>
<sequence length="228" mass="25037">MAEPPSNSIEAIPVAPLGFIATDIHFPRPPGDPFNEQTWPFPLIREQARGSTESDIVTGTKYDDAFIERFVEAGKKLADRGCIGIITSCGFLAMAQNETIGILTYDDARLGPLHLSQLGIDTTKRVIPIRGAPANGHLRRLITEGGPYIHHDLEDELVGVAKRLTVECEESGSEIAGLLLECTQMPPFAEAIQKATGVPVYDVYTMGMWFYSGLATRRPQRWGDKLVQ</sequence>
<gene>
    <name evidence="1" type="ORF">CCHLO57077_00014453</name>
</gene>
<comment type="caution">
    <text evidence="1">The sequence shown here is derived from an EMBL/GenBank/DDBJ whole genome shotgun (WGS) entry which is preliminary data.</text>
</comment>
<evidence type="ECO:0000313" key="1">
    <source>
        <dbReference type="EMBL" id="CAI6097332.1"/>
    </source>
</evidence>
<dbReference type="Gene3D" id="3.40.50.12500">
    <property type="match status" value="1"/>
</dbReference>
<organism evidence="1 2">
    <name type="scientific">Clonostachys chloroleuca</name>
    <dbReference type="NCBI Taxonomy" id="1926264"/>
    <lineage>
        <taxon>Eukaryota</taxon>
        <taxon>Fungi</taxon>
        <taxon>Dikarya</taxon>
        <taxon>Ascomycota</taxon>
        <taxon>Pezizomycotina</taxon>
        <taxon>Sordariomycetes</taxon>
        <taxon>Hypocreomycetidae</taxon>
        <taxon>Hypocreales</taxon>
        <taxon>Bionectriaceae</taxon>
        <taxon>Clonostachys</taxon>
    </lineage>
</organism>
<proteinExistence type="predicted"/>
<accession>A0AA35MI12</accession>
<evidence type="ECO:0008006" key="3">
    <source>
        <dbReference type="Google" id="ProtNLM"/>
    </source>
</evidence>
<keyword evidence="2" id="KW-1185">Reference proteome</keyword>
<protein>
    <recommendedName>
        <fullName evidence="3">Aspartate/glutamate racemase family protein</fullName>
    </recommendedName>
</protein>
<dbReference type="EMBL" id="CABFNP030001291">
    <property type="protein sequence ID" value="CAI6097332.1"/>
    <property type="molecule type" value="Genomic_DNA"/>
</dbReference>
<evidence type="ECO:0000313" key="2">
    <source>
        <dbReference type="Proteomes" id="UP001160390"/>
    </source>
</evidence>
<reference evidence="1" key="1">
    <citation type="submission" date="2023-01" db="EMBL/GenBank/DDBJ databases">
        <authorList>
            <person name="Piombo E."/>
        </authorList>
    </citation>
    <scope>NUCLEOTIDE SEQUENCE</scope>
</reference>